<evidence type="ECO:0000259" key="2">
    <source>
        <dbReference type="Pfam" id="PF00892"/>
    </source>
</evidence>
<keyword evidence="1" id="KW-0472">Membrane</keyword>
<dbReference type="RefSeq" id="WP_132939420.1">
    <property type="nucleotide sequence ID" value="NZ_CP119676.1"/>
</dbReference>
<dbReference type="Proteomes" id="UP000295304">
    <property type="component" value="Unassembled WGS sequence"/>
</dbReference>
<feature type="transmembrane region" description="Helical" evidence="1">
    <location>
        <begin position="86"/>
        <end position="106"/>
    </location>
</feature>
<feature type="transmembrane region" description="Helical" evidence="1">
    <location>
        <begin position="230"/>
        <end position="248"/>
    </location>
</feature>
<reference evidence="3 4" key="1">
    <citation type="submission" date="2019-03" db="EMBL/GenBank/DDBJ databases">
        <title>Genomic Encyclopedia of Type Strains, Phase IV (KMG-IV): sequencing the most valuable type-strain genomes for metagenomic binning, comparative biology and taxonomic classification.</title>
        <authorList>
            <person name="Goeker M."/>
        </authorList>
    </citation>
    <scope>NUCLEOTIDE SEQUENCE [LARGE SCALE GENOMIC DNA]</scope>
    <source>
        <strain evidence="3 4">DSM 101688</strain>
    </source>
</reference>
<proteinExistence type="predicted"/>
<dbReference type="PANTHER" id="PTHR22911">
    <property type="entry name" value="ACYL-MALONYL CONDENSING ENZYME-RELATED"/>
    <property type="match status" value="1"/>
</dbReference>
<gene>
    <name evidence="3" type="ORF">EDD55_107121</name>
</gene>
<protein>
    <submittedName>
        <fullName evidence="3">Drug/metabolite transporter (DMT)-like permease</fullName>
    </submittedName>
</protein>
<evidence type="ECO:0000313" key="4">
    <source>
        <dbReference type="Proteomes" id="UP000295304"/>
    </source>
</evidence>
<dbReference type="InterPro" id="IPR000620">
    <property type="entry name" value="EamA_dom"/>
</dbReference>
<dbReference type="EMBL" id="SLZW01000007">
    <property type="protein sequence ID" value="TCS61712.1"/>
    <property type="molecule type" value="Genomic_DNA"/>
</dbReference>
<feature type="transmembrane region" description="Helical" evidence="1">
    <location>
        <begin position="55"/>
        <end position="74"/>
    </location>
</feature>
<keyword evidence="4" id="KW-1185">Reference proteome</keyword>
<feature type="transmembrane region" description="Helical" evidence="1">
    <location>
        <begin position="28"/>
        <end position="49"/>
    </location>
</feature>
<keyword evidence="1" id="KW-0812">Transmembrane</keyword>
<dbReference type="PANTHER" id="PTHR22911:SF76">
    <property type="entry name" value="EAMA DOMAIN-CONTAINING PROTEIN"/>
    <property type="match status" value="1"/>
</dbReference>
<dbReference type="Gene3D" id="1.10.3730.20">
    <property type="match status" value="1"/>
</dbReference>
<dbReference type="InterPro" id="IPR037185">
    <property type="entry name" value="EmrE-like"/>
</dbReference>
<evidence type="ECO:0000256" key="1">
    <source>
        <dbReference type="SAM" id="Phobius"/>
    </source>
</evidence>
<organism evidence="3 4">
    <name type="scientific">Varunaivibrio sulfuroxidans</name>
    <dbReference type="NCBI Taxonomy" id="1773489"/>
    <lineage>
        <taxon>Bacteria</taxon>
        <taxon>Pseudomonadati</taxon>
        <taxon>Pseudomonadota</taxon>
        <taxon>Alphaproteobacteria</taxon>
        <taxon>Rhodospirillales</taxon>
        <taxon>Magnetovibrionaceae</taxon>
        <taxon>Varunaivibrio</taxon>
    </lineage>
</organism>
<feature type="transmembrane region" description="Helical" evidence="1">
    <location>
        <begin position="112"/>
        <end position="132"/>
    </location>
</feature>
<dbReference type="OrthoDB" id="9795732at2"/>
<comment type="caution">
    <text evidence="3">The sequence shown here is derived from an EMBL/GenBank/DDBJ whole genome shotgun (WGS) entry which is preliminary data.</text>
</comment>
<dbReference type="GO" id="GO:0016020">
    <property type="term" value="C:membrane"/>
    <property type="evidence" value="ECO:0007669"/>
    <property type="project" value="InterPro"/>
</dbReference>
<keyword evidence="1" id="KW-1133">Transmembrane helix</keyword>
<sequence length="310" mass="32274">MNEPSSPVPGGEVSNALGATAARRATGVGALAIVIWASLAPLTALSGAVPPFQMVALSFFLAGTIALMVARAKGERISAHMRHPPGAWVLGVGGLFGYHFLVFLALKTAPALEANLINYLWPLLIVLFSALLPGERLRWWHVAGALCGLGGTVLIVGAKTGAALDNRAWFGYGAALAAAVTWAGYSVLNRRFAHVPTSAVGPFLIVAGALATICHIFWEPTIWPQDALQWGAIIGLGLGPAGGAFFVWDYGVKHGDIRVLGALAYGAPLMSTALLIVLGKGDLSTRISVAGVMIVGGAALASREMFFRRT</sequence>
<feature type="transmembrane region" description="Helical" evidence="1">
    <location>
        <begin position="260"/>
        <end position="277"/>
    </location>
</feature>
<feature type="domain" description="EamA" evidence="2">
    <location>
        <begin position="29"/>
        <end position="156"/>
    </location>
</feature>
<accession>A0A4R3J8B1</accession>
<feature type="transmembrane region" description="Helical" evidence="1">
    <location>
        <begin position="200"/>
        <end position="218"/>
    </location>
</feature>
<name>A0A4R3J8B1_9PROT</name>
<dbReference type="AlphaFoldDB" id="A0A4R3J8B1"/>
<dbReference type="SUPFAM" id="SSF103481">
    <property type="entry name" value="Multidrug resistance efflux transporter EmrE"/>
    <property type="match status" value="2"/>
</dbReference>
<feature type="transmembrane region" description="Helical" evidence="1">
    <location>
        <begin position="169"/>
        <end position="188"/>
    </location>
</feature>
<feature type="domain" description="EamA" evidence="2">
    <location>
        <begin position="170"/>
        <end position="302"/>
    </location>
</feature>
<evidence type="ECO:0000313" key="3">
    <source>
        <dbReference type="EMBL" id="TCS61712.1"/>
    </source>
</evidence>
<feature type="transmembrane region" description="Helical" evidence="1">
    <location>
        <begin position="139"/>
        <end position="157"/>
    </location>
</feature>
<feature type="transmembrane region" description="Helical" evidence="1">
    <location>
        <begin position="283"/>
        <end position="301"/>
    </location>
</feature>
<dbReference type="Pfam" id="PF00892">
    <property type="entry name" value="EamA"/>
    <property type="match status" value="2"/>
</dbReference>